<evidence type="ECO:0000313" key="1">
    <source>
        <dbReference type="EMBL" id="ACL09374.1"/>
    </source>
</evidence>
<reference evidence="1" key="1">
    <citation type="submission" date="2008-10" db="EMBL/GenBank/DDBJ databases">
        <title>Complete sequence of Desulfovibrio vulgaris str. 'Miyazaki F'.</title>
        <authorList>
            <person name="Lucas S."/>
            <person name="Copeland A."/>
            <person name="Lapidus A."/>
            <person name="Glavina del Rio T."/>
            <person name="Dalin E."/>
            <person name="Tice H."/>
            <person name="Bruce D."/>
            <person name="Goodwin L."/>
            <person name="Pitluck S."/>
            <person name="Sims D."/>
            <person name="Brettin T."/>
            <person name="Detter J.C."/>
            <person name="Han C."/>
            <person name="Larimer F."/>
            <person name="Land M."/>
            <person name="Hauser L."/>
            <person name="Kyrpides N."/>
            <person name="Mikhailova N."/>
            <person name="Hazen T.C."/>
            <person name="Richardson P."/>
        </authorList>
    </citation>
    <scope>NUCLEOTIDE SEQUENCE</scope>
    <source>
        <strain evidence="1">Miyazaki F</strain>
    </source>
</reference>
<dbReference type="OrthoDB" id="5459809at2"/>
<name>B8DMT4_NITV9</name>
<proteinExistence type="predicted"/>
<accession>B8DMT4</accession>
<sequence length="245" mass="26631">MHKGFFLDVLRRKPALFAAMMAFNARGGAVGDGDALGLLHAAVPGAGDGLLRSPRVRRWLERSSGTESPSGPAPFWDFAEESRRMALLDADEAARLALFFGTALHAPDFSRLVRRDDVLALRAELGADLYAYGLQRGRYQLGGVRRHFVPLREAERTGPGLAGRIREDGARALALCADAWPDALRARLTWPADLLAPSGPGISHDFGAADAPVDDHGQAAWRGVWFGLRKLLLKEVAPQWAPCFD</sequence>
<dbReference type="KEGG" id="dvm:DvMF_2433"/>
<dbReference type="eggNOG" id="ENOG5033CZX">
    <property type="taxonomic scope" value="Bacteria"/>
</dbReference>
<dbReference type="EMBL" id="CP001197">
    <property type="protein sequence ID" value="ACL09374.1"/>
    <property type="molecule type" value="Genomic_DNA"/>
</dbReference>
<dbReference type="STRING" id="883.DvMF_2433"/>
<protein>
    <submittedName>
        <fullName evidence="1">Uncharacterized protein</fullName>
    </submittedName>
</protein>
<dbReference type="AlphaFoldDB" id="B8DMT4"/>
<dbReference type="HOGENOM" id="CLU_078736_0_0_7"/>
<gene>
    <name evidence="1" type="ordered locus">DvMF_2433</name>
</gene>
<organism evidence="1">
    <name type="scientific">Nitratidesulfovibrio vulgaris (strain DSM 19637 / Miyazaki F)</name>
    <name type="common">Desulfovibrio vulgaris</name>
    <dbReference type="NCBI Taxonomy" id="883"/>
    <lineage>
        <taxon>Bacteria</taxon>
        <taxon>Pseudomonadati</taxon>
        <taxon>Thermodesulfobacteriota</taxon>
        <taxon>Desulfovibrionia</taxon>
        <taxon>Desulfovibrionales</taxon>
        <taxon>Desulfovibrionaceae</taxon>
        <taxon>Nitratidesulfovibrio</taxon>
    </lineage>
</organism>